<dbReference type="Proteomes" id="UP000247727">
    <property type="component" value="Unassembled WGS sequence"/>
</dbReference>
<dbReference type="Gene3D" id="3.40.50.80">
    <property type="entry name" value="Nucleotide-binding domain of ferredoxin-NADP reductase (FNR) module"/>
    <property type="match status" value="1"/>
</dbReference>
<dbReference type="GO" id="GO:0008168">
    <property type="term" value="F:methyltransferase activity"/>
    <property type="evidence" value="ECO:0007669"/>
    <property type="project" value="UniProtKB-KW"/>
</dbReference>
<dbReference type="InterPro" id="IPR039261">
    <property type="entry name" value="FNR_nucleotide-bd"/>
</dbReference>
<organism evidence="12 13">
    <name type="scientific">Rhodobacter viridis</name>
    <dbReference type="NCBI Taxonomy" id="1054202"/>
    <lineage>
        <taxon>Bacteria</taxon>
        <taxon>Pseudomonadati</taxon>
        <taxon>Pseudomonadota</taxon>
        <taxon>Alphaproteobacteria</taxon>
        <taxon>Rhodobacterales</taxon>
        <taxon>Rhodobacter group</taxon>
        <taxon>Rhodobacter</taxon>
    </lineage>
</organism>
<dbReference type="PROSITE" id="PS51085">
    <property type="entry name" value="2FE2S_FER_2"/>
    <property type="match status" value="1"/>
</dbReference>
<reference evidence="12 13" key="1">
    <citation type="submission" date="2018-06" db="EMBL/GenBank/DDBJ databases">
        <title>Genomic Encyclopedia of Type Strains, Phase III (KMG-III): the genomes of soil and plant-associated and newly described type strains.</title>
        <authorList>
            <person name="Whitman W."/>
        </authorList>
    </citation>
    <scope>NUCLEOTIDE SEQUENCE [LARGE SCALE GENOMIC DNA]</scope>
    <source>
        <strain evidence="12 13">JA737</strain>
    </source>
</reference>
<keyword evidence="5" id="KW-0274">FAD</keyword>
<proteinExistence type="inferred from homology"/>
<evidence type="ECO:0000256" key="2">
    <source>
        <dbReference type="ARBA" id="ARBA00022630"/>
    </source>
</evidence>
<dbReference type="GO" id="GO:0032259">
    <property type="term" value="P:methylation"/>
    <property type="evidence" value="ECO:0007669"/>
    <property type="project" value="UniProtKB-KW"/>
</dbReference>
<name>A0A318TW94_9RHOB</name>
<sequence>MTGALVAWLVLAVPVGVALWSLGAGLRAWARGAAARRATTGLRLIVLWRDDPTPDLFRLWLIGWPGLLVRHAAGQHVMVSVPMPDGRVLRRAYSLAGWSRFPLCYTLAIRKGAAASAALHRLARPLRRLTVSPPRGRFTDPDPRAPLVLLAGGIGITPFRALIAERAAAPWAAPVVLHHSARTAGELLWRESFARLSARAGGFRYRPRLTGDGPRLTAADVLADLAPQAHVMLCAGAGLTEDLRAGLLEAGLAPDRLHIEAFSLALAAEDRGVLVTMGEKTFRPGPIGSLIEALEQGGIAPDSACRAGECGLCAVTILSGQARDLRSGALVSGRVRACSVLPETDLILAAPGR</sequence>
<dbReference type="SUPFAM" id="SSF52343">
    <property type="entry name" value="Ferredoxin reductase-like, C-terminal NADP-linked domain"/>
    <property type="match status" value="1"/>
</dbReference>
<dbReference type="GO" id="GO:0051537">
    <property type="term" value="F:2 iron, 2 sulfur cluster binding"/>
    <property type="evidence" value="ECO:0007669"/>
    <property type="project" value="UniProtKB-KW"/>
</dbReference>
<dbReference type="AlphaFoldDB" id="A0A318TW94"/>
<comment type="similarity">
    <text evidence="9">In the N-terminal section; belongs to the FAD-binding oxidoreductase type 6 family.</text>
</comment>
<evidence type="ECO:0000313" key="13">
    <source>
        <dbReference type="Proteomes" id="UP000247727"/>
    </source>
</evidence>
<keyword evidence="2" id="KW-0285">Flavoprotein</keyword>
<dbReference type="Pfam" id="PF00111">
    <property type="entry name" value="Fer2"/>
    <property type="match status" value="1"/>
</dbReference>
<comment type="cofactor">
    <cofactor evidence="1">
        <name>FAD</name>
        <dbReference type="ChEBI" id="CHEBI:57692"/>
    </cofactor>
</comment>
<keyword evidence="12" id="KW-0489">Methyltransferase</keyword>
<keyword evidence="6" id="KW-0560">Oxidoreductase</keyword>
<evidence type="ECO:0000313" key="12">
    <source>
        <dbReference type="EMBL" id="PYF08160.1"/>
    </source>
</evidence>
<feature type="domain" description="FAD-binding FR-type" evidence="11">
    <location>
        <begin position="37"/>
        <end position="141"/>
    </location>
</feature>
<dbReference type="InterPro" id="IPR050415">
    <property type="entry name" value="MRET"/>
</dbReference>
<evidence type="ECO:0000256" key="3">
    <source>
        <dbReference type="ARBA" id="ARBA00022714"/>
    </source>
</evidence>
<dbReference type="PANTHER" id="PTHR47354">
    <property type="entry name" value="NADH OXIDOREDUCTASE HCR"/>
    <property type="match status" value="1"/>
</dbReference>
<keyword evidence="12" id="KW-0808">Transferase</keyword>
<dbReference type="RefSeq" id="WP_110806531.1">
    <property type="nucleotide sequence ID" value="NZ_QJTK01000013.1"/>
</dbReference>
<dbReference type="PROSITE" id="PS51384">
    <property type="entry name" value="FAD_FR"/>
    <property type="match status" value="1"/>
</dbReference>
<dbReference type="InterPro" id="IPR017927">
    <property type="entry name" value="FAD-bd_FR_type"/>
</dbReference>
<accession>A0A318TW94</accession>
<dbReference type="Gene3D" id="3.10.20.30">
    <property type="match status" value="1"/>
</dbReference>
<evidence type="ECO:0000256" key="9">
    <source>
        <dbReference type="ARBA" id="ARBA00061434"/>
    </source>
</evidence>
<evidence type="ECO:0000256" key="8">
    <source>
        <dbReference type="ARBA" id="ARBA00023014"/>
    </source>
</evidence>
<dbReference type="OrthoDB" id="9792185at2"/>
<dbReference type="InterPro" id="IPR001433">
    <property type="entry name" value="OxRdtase_FAD/NAD-bd"/>
</dbReference>
<comment type="caution">
    <text evidence="12">The sequence shown here is derived from an EMBL/GenBank/DDBJ whole genome shotgun (WGS) entry which is preliminary data.</text>
</comment>
<dbReference type="EMBL" id="QJTK01000013">
    <property type="protein sequence ID" value="PYF08160.1"/>
    <property type="molecule type" value="Genomic_DNA"/>
</dbReference>
<evidence type="ECO:0000259" key="11">
    <source>
        <dbReference type="PROSITE" id="PS51384"/>
    </source>
</evidence>
<gene>
    <name evidence="12" type="ORF">C8J30_11317</name>
</gene>
<evidence type="ECO:0000256" key="7">
    <source>
        <dbReference type="ARBA" id="ARBA00023004"/>
    </source>
</evidence>
<dbReference type="SUPFAM" id="SSF63380">
    <property type="entry name" value="Riboflavin synthase domain-like"/>
    <property type="match status" value="1"/>
</dbReference>
<feature type="domain" description="2Fe-2S ferredoxin-type" evidence="10">
    <location>
        <begin position="262"/>
        <end position="353"/>
    </location>
</feature>
<dbReference type="GO" id="GO:0016491">
    <property type="term" value="F:oxidoreductase activity"/>
    <property type="evidence" value="ECO:0007669"/>
    <property type="project" value="UniProtKB-KW"/>
</dbReference>
<keyword evidence="8" id="KW-0411">Iron-sulfur</keyword>
<dbReference type="GO" id="GO:0046872">
    <property type="term" value="F:metal ion binding"/>
    <property type="evidence" value="ECO:0007669"/>
    <property type="project" value="UniProtKB-KW"/>
</dbReference>
<dbReference type="SUPFAM" id="SSF54292">
    <property type="entry name" value="2Fe-2S ferredoxin-like"/>
    <property type="match status" value="1"/>
</dbReference>
<keyword evidence="3" id="KW-0001">2Fe-2S</keyword>
<keyword evidence="7" id="KW-0408">Iron</keyword>
<dbReference type="Pfam" id="PF00175">
    <property type="entry name" value="NAD_binding_1"/>
    <property type="match status" value="1"/>
</dbReference>
<keyword evidence="13" id="KW-1185">Reference proteome</keyword>
<dbReference type="PROSITE" id="PS00197">
    <property type="entry name" value="2FE2S_FER_1"/>
    <property type="match status" value="1"/>
</dbReference>
<evidence type="ECO:0000256" key="5">
    <source>
        <dbReference type="ARBA" id="ARBA00022827"/>
    </source>
</evidence>
<dbReference type="InterPro" id="IPR012675">
    <property type="entry name" value="Beta-grasp_dom_sf"/>
</dbReference>
<keyword evidence="4" id="KW-0479">Metal-binding</keyword>
<evidence type="ECO:0000256" key="4">
    <source>
        <dbReference type="ARBA" id="ARBA00022723"/>
    </source>
</evidence>
<evidence type="ECO:0000256" key="6">
    <source>
        <dbReference type="ARBA" id="ARBA00023002"/>
    </source>
</evidence>
<evidence type="ECO:0000259" key="10">
    <source>
        <dbReference type="PROSITE" id="PS51085"/>
    </source>
</evidence>
<dbReference type="PANTHER" id="PTHR47354:SF6">
    <property type="entry name" value="NADH OXIDOREDUCTASE HCR"/>
    <property type="match status" value="1"/>
</dbReference>
<dbReference type="InterPro" id="IPR017938">
    <property type="entry name" value="Riboflavin_synthase-like_b-brl"/>
</dbReference>
<dbReference type="CDD" id="cd00207">
    <property type="entry name" value="fer2"/>
    <property type="match status" value="1"/>
</dbReference>
<dbReference type="Gene3D" id="2.40.30.10">
    <property type="entry name" value="Translation factors"/>
    <property type="match status" value="1"/>
</dbReference>
<evidence type="ECO:0000256" key="1">
    <source>
        <dbReference type="ARBA" id="ARBA00001974"/>
    </source>
</evidence>
<dbReference type="InterPro" id="IPR036010">
    <property type="entry name" value="2Fe-2S_ferredoxin-like_sf"/>
</dbReference>
<protein>
    <submittedName>
        <fullName evidence="12">Vanillate O-demethylase ferredoxin subunit</fullName>
    </submittedName>
</protein>
<dbReference type="InterPro" id="IPR006058">
    <property type="entry name" value="2Fe2S_fd_BS"/>
</dbReference>
<dbReference type="InterPro" id="IPR001041">
    <property type="entry name" value="2Fe-2S_ferredoxin-type"/>
</dbReference>